<feature type="transmembrane region" description="Helical" evidence="2">
    <location>
        <begin position="488"/>
        <end position="510"/>
    </location>
</feature>
<accession>A0A1W5DB05</accession>
<feature type="transmembrane region" description="Helical" evidence="2">
    <location>
        <begin position="378"/>
        <end position="396"/>
    </location>
</feature>
<feature type="transmembrane region" description="Helical" evidence="2">
    <location>
        <begin position="668"/>
        <end position="684"/>
    </location>
</feature>
<feature type="compositionally biased region" description="Polar residues" evidence="1">
    <location>
        <begin position="927"/>
        <end position="936"/>
    </location>
</feature>
<sequence>MLSYLLKPKKAVRHRGDRSPFSSPYAGGASSSPLLGPTHGELEDHRRPAADYHGERAEEHDATGESDVDAEDDEDEADEDGGLGSPLLPIFSAAHLDALPVYNLTHTIRLLVVPRCETTLSWDQLRSPQVSQFLVKPIQQQILTSHLTRATLYALMANCLQFKKEVQMNPGNSGTSKTRAMICELLAIKMLKEFSTRELIDALSYDFFPLQGMVPSNSGQGTPQAKWEMSPVTKSQPRAARVSTLEVAIRAQAKRFLAHPLVVQQLEAIWAGRIVFHSSADNLHRSPYKVRFGGYGAIGSSVTAIHASPDRLQPAKQRDHSELATITVRRSVTLYDPHDASLFKLSRLRVPRYRQFLSTCSLAVLLGLYLAVLLQRSLHISTLEVLFWFWSAGFMLDEIVGFNEQGFSLYIMSFWNMFDLGILLLLMCYYGMRLYGILMPDVRKHHVAGMAYDVLAANAVLLFPRLFSVLDHYRYFSQLLIAFRMMALDLIAVFVLILISCSGFFVAFTLSFGDDDDDTAGVAYALFQMLMGFSPAAWAYWDKFNPLGRVVLTLFLFITHFLIITILITVLTNRQAPTLVILPSQIIFSERNSRLWSIRLTNFDHYSFMAVVQNANEEHQFVFAVNAISMVKSDALFSYIAPTNIIAWLLAPLRYILPFRQFVRVNRTVIKITHFPVLFLIYLYERIFLVGGPLEPTEVIEQRGRPGKVGRLKALEAPGARVSLFSPSTSRLREPSVATYHKDRALDEVFRRPFRDNTIRGTRKSQERRKTSNVVDHWMQNLGLIGEASPPMEQDHSIVERLETPRPLSRRSHLSRRRQTGARRNFTEASRSVASDPAGFTATDVTPRPTKSRLNTGLSLGTDDLPQQTSADGDDELPTNDEDENVTLDKENRKDYFQHSPTAKPKTSFRTKPVTSSYNAAFASLPYQSITPTEGQRTPRGPHNRNTSTNTILYNPFREVAGGSSSTPPRKPVTARNSIKNSGTASGTMTPASAGGRRTPRRLLKSGVQPRPIMPPRGALQSAPNLEGMVAMDTRPRNSRRSTFALELGSDIGDNKAIGGGFVGAVPSSFQTQMAFATGAIGTGQVAGSGSDDQRMMGRLMLARMNTLEEGFREILQEVKDWRKVDARASQGDHRGSNGGRPSKKSGKEGKMKARSEDDWIDDKEESEDLHGTSI</sequence>
<feature type="region of interest" description="Disordered" evidence="1">
    <location>
        <begin position="1126"/>
        <end position="1175"/>
    </location>
</feature>
<feature type="compositionally biased region" description="Basic and acidic residues" evidence="1">
    <location>
        <begin position="1146"/>
        <end position="1158"/>
    </location>
</feature>
<keyword evidence="2" id="KW-0472">Membrane</keyword>
<feature type="compositionally biased region" description="Basic and acidic residues" evidence="1">
    <location>
        <begin position="40"/>
        <end position="63"/>
    </location>
</feature>
<feature type="compositionally biased region" description="Basic residues" evidence="1">
    <location>
        <begin position="808"/>
        <end position="821"/>
    </location>
</feature>
<keyword evidence="2" id="KW-1133">Transmembrane helix</keyword>
<feature type="compositionally biased region" description="Polar residues" evidence="1">
    <location>
        <begin position="852"/>
        <end position="871"/>
    </location>
</feature>
<feature type="transmembrane region" description="Helical" evidence="2">
    <location>
        <begin position="353"/>
        <end position="372"/>
    </location>
</feature>
<feature type="region of interest" description="Disordered" evidence="1">
    <location>
        <begin position="1"/>
        <end position="84"/>
    </location>
</feature>
<proteinExistence type="predicted"/>
<reference evidence="6" key="1">
    <citation type="submission" date="2017-03" db="EMBL/GenBank/DDBJ databases">
        <authorList>
            <person name="Sharma R."/>
            <person name="Thines M."/>
        </authorList>
    </citation>
    <scope>NUCLEOTIDE SEQUENCE [LARGE SCALE GENOMIC DNA]</scope>
</reference>
<evidence type="ECO:0000256" key="2">
    <source>
        <dbReference type="SAM" id="Phobius"/>
    </source>
</evidence>
<evidence type="ECO:0000259" key="3">
    <source>
        <dbReference type="Pfam" id="PF23190"/>
    </source>
</evidence>
<feature type="region of interest" description="Disordered" evidence="1">
    <location>
        <begin position="927"/>
        <end position="1001"/>
    </location>
</feature>
<dbReference type="InterPro" id="IPR056336">
    <property type="entry name" value="YVC1_C"/>
</dbReference>
<feature type="compositionally biased region" description="Polar residues" evidence="1">
    <location>
        <begin position="975"/>
        <end position="991"/>
    </location>
</feature>
<dbReference type="Pfam" id="PF23190">
    <property type="entry name" value="LHD_TRPY1"/>
    <property type="match status" value="1"/>
</dbReference>
<dbReference type="AlphaFoldDB" id="A0A1W5DB05"/>
<dbReference type="Proteomes" id="UP000192927">
    <property type="component" value="Unassembled WGS sequence"/>
</dbReference>
<keyword evidence="6" id="KW-1185">Reference proteome</keyword>
<feature type="compositionally biased region" description="Low complexity" evidence="1">
    <location>
        <begin position="19"/>
        <end position="33"/>
    </location>
</feature>
<evidence type="ECO:0000259" key="4">
    <source>
        <dbReference type="Pfam" id="PF23317"/>
    </source>
</evidence>
<feature type="compositionally biased region" description="Acidic residues" evidence="1">
    <location>
        <begin position="1159"/>
        <end position="1168"/>
    </location>
</feature>
<organism evidence="5 6">
    <name type="scientific">Lasallia pustulata</name>
    <dbReference type="NCBI Taxonomy" id="136370"/>
    <lineage>
        <taxon>Eukaryota</taxon>
        <taxon>Fungi</taxon>
        <taxon>Dikarya</taxon>
        <taxon>Ascomycota</taxon>
        <taxon>Pezizomycotina</taxon>
        <taxon>Lecanoromycetes</taxon>
        <taxon>OSLEUM clade</taxon>
        <taxon>Umbilicariomycetidae</taxon>
        <taxon>Umbilicariales</taxon>
        <taxon>Umbilicariaceae</taxon>
        <taxon>Lasallia</taxon>
    </lineage>
</organism>
<dbReference type="Pfam" id="PF23317">
    <property type="entry name" value="YVC1_C"/>
    <property type="match status" value="2"/>
</dbReference>
<feature type="region of interest" description="Disordered" evidence="1">
    <location>
        <begin position="801"/>
        <end position="912"/>
    </location>
</feature>
<feature type="compositionally biased region" description="Basic and acidic residues" evidence="1">
    <location>
        <begin position="887"/>
        <end position="897"/>
    </location>
</feature>
<dbReference type="InterPro" id="IPR052971">
    <property type="entry name" value="TRP_calcium_channel"/>
</dbReference>
<feature type="domain" description="Calcium channel YVC1-like C-terminal transmembrane" evidence="4">
    <location>
        <begin position="361"/>
        <end position="574"/>
    </location>
</feature>
<keyword evidence="2" id="KW-0812">Transmembrane</keyword>
<feature type="compositionally biased region" description="Polar residues" evidence="1">
    <location>
        <begin position="944"/>
        <end position="953"/>
    </location>
</feature>
<evidence type="ECO:0000313" key="6">
    <source>
        <dbReference type="Proteomes" id="UP000192927"/>
    </source>
</evidence>
<dbReference type="InterPro" id="IPR056337">
    <property type="entry name" value="LHD_YVC1"/>
</dbReference>
<feature type="domain" description="Calcium channel YVC1-like C-terminal transmembrane" evidence="4">
    <location>
        <begin position="606"/>
        <end position="689"/>
    </location>
</feature>
<feature type="transmembrane region" description="Helical" evidence="2">
    <location>
        <begin position="408"/>
        <end position="432"/>
    </location>
</feature>
<feature type="compositionally biased region" description="Basic residues" evidence="1">
    <location>
        <begin position="7"/>
        <end position="16"/>
    </location>
</feature>
<dbReference type="PANTHER" id="PTHR35859:SF4">
    <property type="entry name" value="MEMBRANE CHANNEL PROTEIN, PUTATIVE (AFU_ORTHOLOGUE AFUA_6G11300)-RELATED"/>
    <property type="match status" value="1"/>
</dbReference>
<dbReference type="PANTHER" id="PTHR35859">
    <property type="entry name" value="NONSELECTIVE CATION CHANNEL PROTEIN"/>
    <property type="match status" value="1"/>
</dbReference>
<feature type="compositionally biased region" description="Acidic residues" evidence="1">
    <location>
        <begin position="64"/>
        <end position="81"/>
    </location>
</feature>
<feature type="transmembrane region" description="Helical" evidence="2">
    <location>
        <begin position="550"/>
        <end position="571"/>
    </location>
</feature>
<evidence type="ECO:0000313" key="5">
    <source>
        <dbReference type="EMBL" id="SLM40266.1"/>
    </source>
</evidence>
<feature type="transmembrane region" description="Helical" evidence="2">
    <location>
        <begin position="522"/>
        <end position="541"/>
    </location>
</feature>
<feature type="transmembrane region" description="Helical" evidence="2">
    <location>
        <begin position="447"/>
        <end position="467"/>
    </location>
</feature>
<feature type="domain" description="YVC1 N-terminal linker helical" evidence="3">
    <location>
        <begin position="106"/>
        <end position="280"/>
    </location>
</feature>
<protein>
    <submittedName>
        <fullName evidence="5">Integral membrane channel protein</fullName>
    </submittedName>
</protein>
<evidence type="ECO:0000256" key="1">
    <source>
        <dbReference type="SAM" id="MobiDB-lite"/>
    </source>
</evidence>
<name>A0A1W5DB05_9LECA</name>
<feature type="compositionally biased region" description="Basic and acidic residues" evidence="1">
    <location>
        <begin position="1126"/>
        <end position="1136"/>
    </location>
</feature>
<feature type="compositionally biased region" description="Acidic residues" evidence="1">
    <location>
        <begin position="872"/>
        <end position="886"/>
    </location>
</feature>
<dbReference type="EMBL" id="FWEW01003658">
    <property type="protein sequence ID" value="SLM40266.1"/>
    <property type="molecule type" value="Genomic_DNA"/>
</dbReference>
<feature type="transmembrane region" description="Helical" evidence="2">
    <location>
        <begin position="636"/>
        <end position="656"/>
    </location>
</feature>